<evidence type="ECO:0000313" key="3">
    <source>
        <dbReference type="Proteomes" id="UP000031057"/>
    </source>
</evidence>
<dbReference type="Proteomes" id="UP000031057">
    <property type="component" value="Unassembled WGS sequence"/>
</dbReference>
<feature type="transmembrane region" description="Helical" evidence="1">
    <location>
        <begin position="125"/>
        <end position="141"/>
    </location>
</feature>
<feature type="transmembrane region" description="Helical" evidence="1">
    <location>
        <begin position="6"/>
        <end position="26"/>
    </location>
</feature>
<dbReference type="EMBL" id="JTDI01000003">
    <property type="protein sequence ID" value="KHK91737.1"/>
    <property type="molecule type" value="Genomic_DNA"/>
</dbReference>
<evidence type="ECO:0000256" key="1">
    <source>
        <dbReference type="SAM" id="Phobius"/>
    </source>
</evidence>
<proteinExistence type="predicted"/>
<feature type="transmembrane region" description="Helical" evidence="1">
    <location>
        <begin position="87"/>
        <end position="105"/>
    </location>
</feature>
<dbReference type="OrthoDB" id="7391238at2"/>
<dbReference type="AlphaFoldDB" id="A0A0B1ZRB5"/>
<organism evidence="2 3">
    <name type="scientific">Novosphingobium malaysiense</name>
    <dbReference type="NCBI Taxonomy" id="1348853"/>
    <lineage>
        <taxon>Bacteria</taxon>
        <taxon>Pseudomonadati</taxon>
        <taxon>Pseudomonadota</taxon>
        <taxon>Alphaproteobacteria</taxon>
        <taxon>Sphingomonadales</taxon>
        <taxon>Sphingomonadaceae</taxon>
        <taxon>Novosphingobium</taxon>
    </lineage>
</organism>
<accession>A0A0B1ZRB5</accession>
<sequence length="168" mass="18807">MLDALWYHKANMQHVYFVLLFLAALWKGAAPERILATTLAGAMALHLLAHLVLASAMLWRQADLVHLALDSMVFAVVIPVALRANRVYPLWLGAAQIIAMMAHAYRLSLTEINRFAYDMMSMIPSYIQLVALTLGLAWHAARRRRIGDYPSWSSAFAPPAQAGRLPQR</sequence>
<keyword evidence="1" id="KW-0472">Membrane</keyword>
<keyword evidence="1" id="KW-1133">Transmembrane helix</keyword>
<dbReference type="RefSeq" id="WP_039284490.1">
    <property type="nucleotide sequence ID" value="NZ_JTDI01000003.1"/>
</dbReference>
<name>A0A0B1ZRB5_9SPHN</name>
<protein>
    <submittedName>
        <fullName evidence="2">Uncharacterized protein</fullName>
    </submittedName>
</protein>
<reference evidence="2 3" key="1">
    <citation type="submission" date="2014-10" db="EMBL/GenBank/DDBJ databases">
        <title>Genome sequence of Novosphingobium malaysiense MUSC 273(T).</title>
        <authorList>
            <person name="Lee L.-H."/>
        </authorList>
    </citation>
    <scope>NUCLEOTIDE SEQUENCE [LARGE SCALE GENOMIC DNA]</scope>
    <source>
        <strain evidence="2 3">MUSC 273</strain>
    </source>
</reference>
<feature type="transmembrane region" description="Helical" evidence="1">
    <location>
        <begin position="38"/>
        <end position="58"/>
    </location>
</feature>
<gene>
    <name evidence="2" type="ORF">LK12_13265</name>
</gene>
<keyword evidence="1" id="KW-0812">Transmembrane</keyword>
<dbReference type="STRING" id="1348853.LK12_13265"/>
<evidence type="ECO:0000313" key="2">
    <source>
        <dbReference type="EMBL" id="KHK91737.1"/>
    </source>
</evidence>
<keyword evidence="3" id="KW-1185">Reference proteome</keyword>
<feature type="transmembrane region" description="Helical" evidence="1">
    <location>
        <begin position="64"/>
        <end position="82"/>
    </location>
</feature>
<comment type="caution">
    <text evidence="2">The sequence shown here is derived from an EMBL/GenBank/DDBJ whole genome shotgun (WGS) entry which is preliminary data.</text>
</comment>